<dbReference type="Proteomes" id="UP000215616">
    <property type="component" value="Unassembled WGS sequence"/>
</dbReference>
<feature type="domain" description="AMP-dependent synthetase/ligase" evidence="1">
    <location>
        <begin position="50"/>
        <end position="133"/>
    </location>
</feature>
<feature type="non-terminal residue" evidence="2">
    <location>
        <position position="140"/>
    </location>
</feature>
<dbReference type="InterPro" id="IPR042099">
    <property type="entry name" value="ANL_N_sf"/>
</dbReference>
<evidence type="ECO:0000259" key="1">
    <source>
        <dbReference type="Pfam" id="PF00501"/>
    </source>
</evidence>
<comment type="caution">
    <text evidence="2">The sequence shown here is derived from an EMBL/GenBank/DDBJ whole genome shotgun (WGS) entry which is preliminary data.</text>
</comment>
<proteinExistence type="predicted"/>
<reference evidence="2 3" key="1">
    <citation type="submission" date="2017-03" db="EMBL/GenBank/DDBJ databases">
        <title>Lifting the veil on microbial sulfur biogeochemistry in mining wastewaters.</title>
        <authorList>
            <person name="Kantor R.S."/>
            <person name="Colenbrander Nelson T."/>
            <person name="Marshall S."/>
            <person name="Bennett D."/>
            <person name="Apte S."/>
            <person name="Camacho D."/>
            <person name="Thomas B.C."/>
            <person name="Warren L.A."/>
            <person name="Banfield J.F."/>
        </authorList>
    </citation>
    <scope>NUCLEOTIDE SEQUENCE [LARGE SCALE GENOMIC DNA]</scope>
    <source>
        <strain evidence="2">32-67-7</strain>
    </source>
</reference>
<accession>A0A258CP30</accession>
<dbReference type="Gene3D" id="3.40.50.12780">
    <property type="entry name" value="N-terminal domain of ligase-like"/>
    <property type="match status" value="1"/>
</dbReference>
<dbReference type="InterPro" id="IPR000873">
    <property type="entry name" value="AMP-dep_synth/lig_dom"/>
</dbReference>
<evidence type="ECO:0000313" key="2">
    <source>
        <dbReference type="EMBL" id="OYW97247.1"/>
    </source>
</evidence>
<name>A0A258CP30_CAUVI</name>
<dbReference type="SUPFAM" id="SSF56801">
    <property type="entry name" value="Acetyl-CoA synthetase-like"/>
    <property type="match status" value="1"/>
</dbReference>
<sequence>MDGSSPATAPFRDARYAERALDVEQRGDALILRNPMAYSDAVQTVTAPLARWAVDAPDRVWLAERDGEGWRTITYADARTKIEALAGGLKALGLGPGKPLLILARNGIDHALISYAAMSLGAPIAPVSPQYGLAGAELSR</sequence>
<dbReference type="EMBL" id="NCDQ01000692">
    <property type="protein sequence ID" value="OYW97247.1"/>
    <property type="molecule type" value="Genomic_DNA"/>
</dbReference>
<protein>
    <submittedName>
        <fullName evidence="2">Feruloyl-CoA synthase</fullName>
    </submittedName>
</protein>
<gene>
    <name evidence="2" type="ORF">B7Z12_21950</name>
</gene>
<dbReference type="AlphaFoldDB" id="A0A258CP30"/>
<evidence type="ECO:0000313" key="3">
    <source>
        <dbReference type="Proteomes" id="UP000215616"/>
    </source>
</evidence>
<dbReference type="Pfam" id="PF00501">
    <property type="entry name" value="AMP-binding"/>
    <property type="match status" value="1"/>
</dbReference>
<organism evidence="2 3">
    <name type="scientific">Caulobacter vibrioides</name>
    <name type="common">Caulobacter crescentus</name>
    <dbReference type="NCBI Taxonomy" id="155892"/>
    <lineage>
        <taxon>Bacteria</taxon>
        <taxon>Pseudomonadati</taxon>
        <taxon>Pseudomonadota</taxon>
        <taxon>Alphaproteobacteria</taxon>
        <taxon>Caulobacterales</taxon>
        <taxon>Caulobacteraceae</taxon>
        <taxon>Caulobacter</taxon>
    </lineage>
</organism>